<gene>
    <name evidence="1" type="ORF">BN977_06351</name>
</gene>
<evidence type="ECO:0000313" key="1">
    <source>
        <dbReference type="EMBL" id="CDO11509.1"/>
    </source>
</evidence>
<dbReference type="Proteomes" id="UP000028870">
    <property type="component" value="Unassembled WGS sequence"/>
</dbReference>
<dbReference type="RefSeq" id="WP_036405158.1">
    <property type="nucleotide sequence ID" value="NZ_CCBB010000004.1"/>
</dbReference>
<dbReference type="OrthoDB" id="4773081at2"/>
<accession>W9B095</accession>
<protein>
    <submittedName>
        <fullName evidence="1">Methyl-accepting chemotaxis sensory transducer</fullName>
    </submittedName>
</protein>
<dbReference type="EMBL" id="CCBB010000004">
    <property type="protein sequence ID" value="CDO11509.1"/>
    <property type="molecule type" value="Genomic_DNA"/>
</dbReference>
<proteinExistence type="predicted"/>
<dbReference type="AlphaFoldDB" id="W9B095"/>
<dbReference type="eggNOG" id="ENOG5032B2G">
    <property type="taxonomic scope" value="Bacteria"/>
</dbReference>
<sequence>MTDLENARTAVADLAAASSVAFPGLEWAVAVARGSTGVPDLWVCNNEGACFIPAGVYLLRSMPVAAHLDADFDDRWFGWFNPAERVVRAVRAMGYAVSAVATGWPHASDFVDEATPDVAIGVGPSSAAQEALAGSLTRDRSHRLETLNSGLYRELAADEDAAEVYARYLIQQAVFGGPELSSTAQAVGRLVVGRQWPAEAQWDALQAEYTDANLMTGSQRPGILGVEDRHQLVTYRELFQRCRRVETLLCWREESPADVAYAAAMAGIATPSLMSVVATSHR</sequence>
<evidence type="ECO:0000313" key="2">
    <source>
        <dbReference type="Proteomes" id="UP000028870"/>
    </source>
</evidence>
<keyword evidence="2" id="KW-1185">Reference proteome</keyword>
<comment type="caution">
    <text evidence="1">The sequence shown here is derived from an EMBL/GenBank/DDBJ whole genome shotgun (WGS) entry which is preliminary data.</text>
</comment>
<reference evidence="1" key="1">
    <citation type="submission" date="2014-03" db="EMBL/GenBank/DDBJ databases">
        <title>Draft Genome Sequence of Mycobacterium cosmeticum DSM 44829.</title>
        <authorList>
            <person name="Croce O."/>
            <person name="Robert C."/>
            <person name="Raoult D."/>
            <person name="Drancourt M."/>
        </authorList>
    </citation>
    <scope>NUCLEOTIDE SEQUENCE [LARGE SCALE GENOMIC DNA]</scope>
    <source>
        <strain evidence="1">DSM 44829</strain>
    </source>
</reference>
<reference evidence="1" key="2">
    <citation type="submission" date="2014-03" db="EMBL/GenBank/DDBJ databases">
        <authorList>
            <person name="Urmite Genomes"/>
        </authorList>
    </citation>
    <scope>NUCLEOTIDE SEQUENCE</scope>
    <source>
        <strain evidence="1">DSM 44829</strain>
    </source>
</reference>
<organism evidence="1 2">
    <name type="scientific">Mycolicibacterium cosmeticum</name>
    <dbReference type="NCBI Taxonomy" id="258533"/>
    <lineage>
        <taxon>Bacteria</taxon>
        <taxon>Bacillati</taxon>
        <taxon>Actinomycetota</taxon>
        <taxon>Actinomycetes</taxon>
        <taxon>Mycobacteriales</taxon>
        <taxon>Mycobacteriaceae</taxon>
        <taxon>Mycolicibacterium</taxon>
    </lineage>
</organism>
<name>W9B095_MYCCO</name>